<comment type="function">
    <text evidence="5">Functions as component of the Arp2/3 complex which is involved in regulation of actin polymerization and together with an activating nucleation-promoting factor (NPF) mediates the formation of branched actin networks. Arp2/3 complex plays a critical role in the control of cell morphogenesis via the modulation of cell polarity development.</text>
</comment>
<proteinExistence type="inferred from homology"/>
<keyword evidence="3" id="KW-0963">Cytoplasm</keyword>
<evidence type="ECO:0000256" key="2">
    <source>
        <dbReference type="ARBA" id="ARBA00006084"/>
    </source>
</evidence>
<dbReference type="Proteomes" id="UP001652625">
    <property type="component" value="Chromosome 02"/>
</dbReference>
<dbReference type="PANTHER" id="PTHR12644">
    <property type="entry name" value="ARP2/3 COMPLEX 16 KD SUBUNIT P16-ARC"/>
    <property type="match status" value="1"/>
</dbReference>
<gene>
    <name evidence="7" type="primary">LOC100204890</name>
</gene>
<dbReference type="PIRSF" id="PIRSF039096">
    <property type="entry name" value="p16-ARC"/>
    <property type="match status" value="1"/>
</dbReference>
<evidence type="ECO:0000256" key="4">
    <source>
        <dbReference type="ARBA" id="ARBA00023212"/>
    </source>
</evidence>
<dbReference type="Pfam" id="PF04699">
    <property type="entry name" value="P16-Arc"/>
    <property type="match status" value="1"/>
</dbReference>
<organism evidence="6 7">
    <name type="scientific">Hydra vulgaris</name>
    <name type="common">Hydra</name>
    <name type="synonym">Hydra attenuata</name>
    <dbReference type="NCBI Taxonomy" id="6087"/>
    <lineage>
        <taxon>Eukaryota</taxon>
        <taxon>Metazoa</taxon>
        <taxon>Cnidaria</taxon>
        <taxon>Hydrozoa</taxon>
        <taxon>Hydroidolina</taxon>
        <taxon>Anthoathecata</taxon>
        <taxon>Aplanulata</taxon>
        <taxon>Hydridae</taxon>
        <taxon>Hydra</taxon>
    </lineage>
</organism>
<evidence type="ECO:0000256" key="3">
    <source>
        <dbReference type="ARBA" id="ARBA00022490"/>
    </source>
</evidence>
<evidence type="ECO:0000313" key="7">
    <source>
        <dbReference type="RefSeq" id="XP_065647412.1"/>
    </source>
</evidence>
<comment type="subcellular location">
    <subcellularLocation>
        <location evidence="1">Cytoplasm</location>
        <location evidence="1">Cytoskeleton</location>
    </subcellularLocation>
</comment>
<protein>
    <recommendedName>
        <fullName evidence="5">Actin-related protein 2/3 complex subunit 5</fullName>
    </recommendedName>
</protein>
<dbReference type="InterPro" id="IPR006789">
    <property type="entry name" value="ARPC5"/>
</dbReference>
<dbReference type="InterPro" id="IPR036743">
    <property type="entry name" value="ARPC5_sf"/>
</dbReference>
<name>A0ABM4BEM9_HYDVU</name>
<dbReference type="Gene3D" id="1.25.40.190">
    <property type="entry name" value="Actin-related protein 2/3 complex subunit 5"/>
    <property type="match status" value="1"/>
</dbReference>
<comment type="similarity">
    <text evidence="2 5">Belongs to the ARPC5 family.</text>
</comment>
<accession>A0ABM4BEM9</accession>
<dbReference type="RefSeq" id="XP_065647412.1">
    <property type="nucleotide sequence ID" value="XM_065791340.1"/>
</dbReference>
<evidence type="ECO:0000256" key="5">
    <source>
        <dbReference type="RuleBase" id="RU004301"/>
    </source>
</evidence>
<evidence type="ECO:0000313" key="6">
    <source>
        <dbReference type="Proteomes" id="UP001652625"/>
    </source>
</evidence>
<keyword evidence="6" id="KW-1185">Reference proteome</keyword>
<dbReference type="SUPFAM" id="SSF69103">
    <property type="entry name" value="Arp2/3 complex 16 kDa subunit ARPC5"/>
    <property type="match status" value="1"/>
</dbReference>
<evidence type="ECO:0000256" key="1">
    <source>
        <dbReference type="ARBA" id="ARBA00004245"/>
    </source>
</evidence>
<keyword evidence="4 5" id="KW-0206">Cytoskeleton</keyword>
<dbReference type="GeneID" id="100204890"/>
<sequence length="149" mass="16656">MSKSSQSTNFRAVDIDELDEERYQDDANDVQTQIGPDENEIQNLLNVKKTAEALKLLLEQPPFNAGASEKARVFQLMARVLSQTKSTEIDSIVQQLSQTQVDTLLKYIYKGFNEPTDSLCGVLLNWHEKVFAATGLGGIMRVMTSRTSV</sequence>
<reference evidence="6" key="1">
    <citation type="submission" date="2025-05" db="UniProtKB">
        <authorList>
            <consortium name="RefSeq"/>
        </authorList>
    </citation>
    <scope>NUCLEOTIDE SEQUENCE [LARGE SCALE GENOMIC DNA]</scope>
</reference>
<reference evidence="7" key="2">
    <citation type="submission" date="2025-08" db="UniProtKB">
        <authorList>
            <consortium name="RefSeq"/>
        </authorList>
    </citation>
    <scope>IDENTIFICATION</scope>
</reference>